<evidence type="ECO:0000313" key="3">
    <source>
        <dbReference type="Proteomes" id="UP000246991"/>
    </source>
</evidence>
<feature type="compositionally biased region" description="Acidic residues" evidence="1">
    <location>
        <begin position="91"/>
        <end position="101"/>
    </location>
</feature>
<gene>
    <name evidence="2" type="ORF">C7212DRAFT_53482</name>
</gene>
<dbReference type="GO" id="GO:0006401">
    <property type="term" value="P:RNA catabolic process"/>
    <property type="evidence" value="ECO:0007669"/>
    <property type="project" value="InterPro"/>
</dbReference>
<comment type="caution">
    <text evidence="2">The sequence shown here is derived from an EMBL/GenBank/DDBJ whole genome shotgun (WGS) entry which is preliminary data.</text>
</comment>
<dbReference type="STRING" id="42249.A0A317SDI6"/>
<feature type="non-terminal residue" evidence="2">
    <location>
        <position position="146"/>
    </location>
</feature>
<accession>A0A317SDI6</accession>
<reference evidence="2 3" key="1">
    <citation type="submission" date="2018-03" db="EMBL/GenBank/DDBJ databases">
        <title>Genomes of Pezizomycetes fungi and the evolution of truffles.</title>
        <authorList>
            <person name="Murat C."/>
            <person name="Payen T."/>
            <person name="Noel B."/>
            <person name="Kuo A."/>
            <person name="Martin F.M."/>
        </authorList>
    </citation>
    <scope>NUCLEOTIDE SEQUENCE [LARGE SCALE GENOMIC DNA]</scope>
    <source>
        <strain evidence="2">091103-1</strain>
    </source>
</reference>
<dbReference type="GO" id="GO:0032299">
    <property type="term" value="C:ribonuclease H2 complex"/>
    <property type="evidence" value="ECO:0007669"/>
    <property type="project" value="InterPro"/>
</dbReference>
<proteinExistence type="predicted"/>
<dbReference type="EMBL" id="PYWC01000115">
    <property type="protein sequence ID" value="PWW72208.1"/>
    <property type="molecule type" value="Genomic_DNA"/>
</dbReference>
<dbReference type="Proteomes" id="UP000246991">
    <property type="component" value="Unassembled WGS sequence"/>
</dbReference>
<evidence type="ECO:0000256" key="1">
    <source>
        <dbReference type="SAM" id="MobiDB-lite"/>
    </source>
</evidence>
<dbReference type="PANTHER" id="PTHR47204:SF1">
    <property type="entry name" value="RIBONUCLEASE H2 SUBUNIT C"/>
    <property type="match status" value="1"/>
</dbReference>
<keyword evidence="3" id="KW-1185">Reference proteome</keyword>
<organism evidence="2 3">
    <name type="scientific">Tuber magnatum</name>
    <name type="common">white Piedmont truffle</name>
    <dbReference type="NCBI Taxonomy" id="42249"/>
    <lineage>
        <taxon>Eukaryota</taxon>
        <taxon>Fungi</taxon>
        <taxon>Dikarya</taxon>
        <taxon>Ascomycota</taxon>
        <taxon>Pezizomycotina</taxon>
        <taxon>Pezizomycetes</taxon>
        <taxon>Pezizales</taxon>
        <taxon>Tuberaceae</taxon>
        <taxon>Tuber</taxon>
    </lineage>
</organism>
<dbReference type="CDD" id="cd09271">
    <property type="entry name" value="RNase_H2-C"/>
    <property type="match status" value="1"/>
</dbReference>
<name>A0A317SDI6_9PEZI</name>
<dbReference type="InterPro" id="IPR013924">
    <property type="entry name" value="RNase_H2_suC"/>
</dbReference>
<dbReference type="AlphaFoldDB" id="A0A317SDI6"/>
<dbReference type="Pfam" id="PF08615">
    <property type="entry name" value="RNase_H2_suC"/>
    <property type="match status" value="1"/>
</dbReference>
<feature type="region of interest" description="Disordered" evidence="1">
    <location>
        <begin position="75"/>
        <end position="103"/>
    </location>
</feature>
<feature type="non-terminal residue" evidence="2">
    <location>
        <position position="1"/>
    </location>
</feature>
<evidence type="ECO:0000313" key="2">
    <source>
        <dbReference type="EMBL" id="PWW72208.1"/>
    </source>
</evidence>
<protein>
    <submittedName>
        <fullName evidence="2">Ribonuclease H1 small subunit</fullName>
    </submittedName>
</protein>
<feature type="compositionally biased region" description="Basic and acidic residues" evidence="1">
    <location>
        <begin position="81"/>
        <end position="90"/>
    </location>
</feature>
<dbReference type="Gene3D" id="2.40.128.680">
    <property type="match status" value="1"/>
</dbReference>
<sequence>ILAIQPSKEVPGTIHLLPCHVKHTGSANATKHWVVNAGEVDGTKVAHFRGRRLVGKAVSLPEGYSGHVLTVTDDVPTGAIERSKRNRPVEEGEGEEGEEGEGEVKTFKGLATFDNVVVWGHDIAPEEGGEYIARGMNEWIGLASKV</sequence>
<dbReference type="PANTHER" id="PTHR47204">
    <property type="entry name" value="OS02G0168900 PROTEIN"/>
    <property type="match status" value="1"/>
</dbReference>
<dbReference type="OrthoDB" id="6222486at2759"/>